<reference evidence="3" key="1">
    <citation type="submission" date="2018-05" db="EMBL/GenBank/DDBJ databases">
        <authorList>
            <person name="Lanie J.A."/>
            <person name="Ng W.-L."/>
            <person name="Kazmierczak K.M."/>
            <person name="Andrzejewski T.M."/>
            <person name="Davidsen T.M."/>
            <person name="Wayne K.J."/>
            <person name="Tettelin H."/>
            <person name="Glass J.I."/>
            <person name="Rusch D."/>
            <person name="Podicherti R."/>
            <person name="Tsui H.-C.T."/>
            <person name="Winkler M.E."/>
        </authorList>
    </citation>
    <scope>NUCLEOTIDE SEQUENCE</scope>
</reference>
<name>A0A382ELB5_9ZZZZ</name>
<sequence>MKYVSILSFVAVLIVGIYGYQHNRSKRTESVTTLQREVDQYTQQISSNPSDKQAHYKRGMAHRKLKSYQKAIDDFTEAIKLNPQHADAYRYRGLTHAILGNLDQANEDYAKSLDLDENKKTEG</sequence>
<dbReference type="Pfam" id="PF07719">
    <property type="entry name" value="TPR_2"/>
    <property type="match status" value="1"/>
</dbReference>
<evidence type="ECO:0000256" key="1">
    <source>
        <dbReference type="ARBA" id="ARBA00022737"/>
    </source>
</evidence>
<dbReference type="InterPro" id="IPR011990">
    <property type="entry name" value="TPR-like_helical_dom_sf"/>
</dbReference>
<dbReference type="PROSITE" id="PS50293">
    <property type="entry name" value="TPR_REGION"/>
    <property type="match status" value="1"/>
</dbReference>
<dbReference type="InterPro" id="IPR013105">
    <property type="entry name" value="TPR_2"/>
</dbReference>
<dbReference type="Gene3D" id="1.25.40.10">
    <property type="entry name" value="Tetratricopeptide repeat domain"/>
    <property type="match status" value="1"/>
</dbReference>
<dbReference type="InterPro" id="IPR019734">
    <property type="entry name" value="TPR_rpt"/>
</dbReference>
<organism evidence="3">
    <name type="scientific">marine metagenome</name>
    <dbReference type="NCBI Taxonomy" id="408172"/>
    <lineage>
        <taxon>unclassified sequences</taxon>
        <taxon>metagenomes</taxon>
        <taxon>ecological metagenomes</taxon>
    </lineage>
</organism>
<dbReference type="InterPro" id="IPR050498">
    <property type="entry name" value="Ycf3"/>
</dbReference>
<dbReference type="SMART" id="SM00028">
    <property type="entry name" value="TPR"/>
    <property type="match status" value="2"/>
</dbReference>
<keyword evidence="1" id="KW-0677">Repeat</keyword>
<dbReference type="EMBL" id="UINC01044812">
    <property type="protein sequence ID" value="SVB50761.1"/>
    <property type="molecule type" value="Genomic_DNA"/>
</dbReference>
<evidence type="ECO:0000313" key="3">
    <source>
        <dbReference type="EMBL" id="SVB50761.1"/>
    </source>
</evidence>
<keyword evidence="2" id="KW-0802">TPR repeat</keyword>
<dbReference type="Pfam" id="PF00515">
    <property type="entry name" value="TPR_1"/>
    <property type="match status" value="1"/>
</dbReference>
<dbReference type="PANTHER" id="PTHR44858:SF1">
    <property type="entry name" value="UDP-N-ACETYLGLUCOSAMINE--PEPTIDE N-ACETYLGLUCOSAMINYLTRANSFERASE SPINDLY-RELATED"/>
    <property type="match status" value="1"/>
</dbReference>
<dbReference type="AlphaFoldDB" id="A0A382ELB5"/>
<dbReference type="SUPFAM" id="SSF48452">
    <property type="entry name" value="TPR-like"/>
    <property type="match status" value="1"/>
</dbReference>
<evidence type="ECO:0000256" key="2">
    <source>
        <dbReference type="ARBA" id="ARBA00022803"/>
    </source>
</evidence>
<proteinExistence type="predicted"/>
<dbReference type="PANTHER" id="PTHR44858">
    <property type="entry name" value="TETRATRICOPEPTIDE REPEAT PROTEIN 6"/>
    <property type="match status" value="1"/>
</dbReference>
<dbReference type="PROSITE" id="PS50005">
    <property type="entry name" value="TPR"/>
    <property type="match status" value="2"/>
</dbReference>
<gene>
    <name evidence="3" type="ORF">METZ01_LOCUS203615</name>
</gene>
<accession>A0A382ELB5</accession>
<protein>
    <submittedName>
        <fullName evidence="3">Uncharacterized protein</fullName>
    </submittedName>
</protein>